<dbReference type="InterPro" id="IPR009057">
    <property type="entry name" value="Homeodomain-like_sf"/>
</dbReference>
<feature type="domain" description="HTH tetR-type" evidence="4">
    <location>
        <begin position="26"/>
        <end position="86"/>
    </location>
</feature>
<dbReference type="InterPro" id="IPR036271">
    <property type="entry name" value="Tet_transcr_reg_TetR-rel_C_sf"/>
</dbReference>
<organism evidence="5 6">
    <name type="scientific">Endozoicomonas gorgoniicola</name>
    <dbReference type="NCBI Taxonomy" id="1234144"/>
    <lineage>
        <taxon>Bacteria</taxon>
        <taxon>Pseudomonadati</taxon>
        <taxon>Pseudomonadota</taxon>
        <taxon>Gammaproteobacteria</taxon>
        <taxon>Oceanospirillales</taxon>
        <taxon>Endozoicomonadaceae</taxon>
        <taxon>Endozoicomonas</taxon>
    </lineage>
</organism>
<dbReference type="InterPro" id="IPR001647">
    <property type="entry name" value="HTH_TetR"/>
</dbReference>
<protein>
    <submittedName>
        <fullName evidence="5">TetR/AcrR family transcriptional regulator</fullName>
    </submittedName>
</protein>
<evidence type="ECO:0000313" key="5">
    <source>
        <dbReference type="EMBL" id="MCW7553471.1"/>
    </source>
</evidence>
<evidence type="ECO:0000256" key="2">
    <source>
        <dbReference type="PROSITE-ProRule" id="PRU00335"/>
    </source>
</evidence>
<dbReference type="Proteomes" id="UP001209854">
    <property type="component" value="Unassembled WGS sequence"/>
</dbReference>
<dbReference type="SUPFAM" id="SSF46689">
    <property type="entry name" value="Homeodomain-like"/>
    <property type="match status" value="1"/>
</dbReference>
<dbReference type="InterPro" id="IPR050109">
    <property type="entry name" value="HTH-type_TetR-like_transc_reg"/>
</dbReference>
<keyword evidence="1 2" id="KW-0238">DNA-binding</keyword>
<evidence type="ECO:0000256" key="1">
    <source>
        <dbReference type="ARBA" id="ARBA00023125"/>
    </source>
</evidence>
<dbReference type="RefSeq" id="WP_262568297.1">
    <property type="nucleotide sequence ID" value="NZ_JAPFCC010000001.1"/>
</dbReference>
<dbReference type="Gene3D" id="1.10.357.10">
    <property type="entry name" value="Tetracycline Repressor, domain 2"/>
    <property type="match status" value="1"/>
</dbReference>
<keyword evidence="6" id="KW-1185">Reference proteome</keyword>
<dbReference type="PANTHER" id="PTHR30328">
    <property type="entry name" value="TRANSCRIPTIONAL REPRESSOR"/>
    <property type="match status" value="1"/>
</dbReference>
<name>A0ABT3MVR2_9GAMM</name>
<feature type="DNA-binding region" description="H-T-H motif" evidence="2">
    <location>
        <begin position="49"/>
        <end position="68"/>
    </location>
</feature>
<gene>
    <name evidence="5" type="ORF">NX722_12655</name>
</gene>
<feature type="region of interest" description="Disordered" evidence="3">
    <location>
        <begin position="1"/>
        <end position="21"/>
    </location>
</feature>
<proteinExistence type="predicted"/>
<comment type="caution">
    <text evidence="5">The sequence shown here is derived from an EMBL/GenBank/DDBJ whole genome shotgun (WGS) entry which is preliminary data.</text>
</comment>
<dbReference type="PROSITE" id="PS50977">
    <property type="entry name" value="HTH_TETR_2"/>
    <property type="match status" value="1"/>
</dbReference>
<sequence>MWKKHIQAGNPMARSECTTKATGKGQKKVRIILEAAEIQFALNGFRGTTVQDIADQAKLPKPNILYYFASKEAIYNAVLSDIIDLWNLELDDIHPDDDPAESLERYIRSKVEVSRKYPIACRLFSSEIIHGGSMLSTSMKQATMDWVEEKTAVFQYWIHNKKMASDIDPTHLLFLIWGATQHYADYESQVCSIMKRKRLRKKDYDLAADTLCKVILRGCGL</sequence>
<evidence type="ECO:0000256" key="3">
    <source>
        <dbReference type="SAM" id="MobiDB-lite"/>
    </source>
</evidence>
<dbReference type="Gene3D" id="1.10.10.60">
    <property type="entry name" value="Homeodomain-like"/>
    <property type="match status" value="1"/>
</dbReference>
<dbReference type="Pfam" id="PF08362">
    <property type="entry name" value="TetR_C_3"/>
    <property type="match status" value="1"/>
</dbReference>
<dbReference type="PANTHER" id="PTHR30328:SF54">
    <property type="entry name" value="HTH-TYPE TRANSCRIPTIONAL REPRESSOR SCO4008"/>
    <property type="match status" value="1"/>
</dbReference>
<dbReference type="Pfam" id="PF00440">
    <property type="entry name" value="TetR_N"/>
    <property type="match status" value="1"/>
</dbReference>
<reference evidence="5 6" key="1">
    <citation type="submission" date="2022-10" db="EMBL/GenBank/DDBJ databases">
        <title>High-quality genome sequences of two octocoral-associated bacteria, Endozoicomonas euniceicola EF212 and Endozoicomonas gorgoniicola PS125.</title>
        <authorList>
            <person name="Chiou Y.-J."/>
            <person name="Chen Y.-H."/>
        </authorList>
    </citation>
    <scope>NUCLEOTIDE SEQUENCE [LARGE SCALE GENOMIC DNA]</scope>
    <source>
        <strain evidence="5 6">PS125</strain>
    </source>
</reference>
<dbReference type="InterPro" id="IPR013573">
    <property type="entry name" value="Tscrpt_reg_YcdC_C"/>
</dbReference>
<dbReference type="EMBL" id="JAPFCC010000001">
    <property type="protein sequence ID" value="MCW7553471.1"/>
    <property type="molecule type" value="Genomic_DNA"/>
</dbReference>
<accession>A0ABT3MVR2</accession>
<dbReference type="SUPFAM" id="SSF48498">
    <property type="entry name" value="Tetracyclin repressor-like, C-terminal domain"/>
    <property type="match status" value="1"/>
</dbReference>
<evidence type="ECO:0000313" key="6">
    <source>
        <dbReference type="Proteomes" id="UP001209854"/>
    </source>
</evidence>
<evidence type="ECO:0000259" key="4">
    <source>
        <dbReference type="PROSITE" id="PS50977"/>
    </source>
</evidence>